<evidence type="ECO:0000313" key="9">
    <source>
        <dbReference type="EMBL" id="CAD8202531.1"/>
    </source>
</evidence>
<sequence>MHTKQKAFGLLLLFMLSGIQVMTQDLTEEQRKLLEQQQETHEFQAETGRLMDILINSLYTQKEIFLRELISNAADALDKIRFLSVKNPEILGDKTELAIRIEINTEEKTVSVTDSGIGMTKNDLISNLGTIAKSGTTQFIEAIKGGNVNLIGQFGVGFYSCFLAGQKVTVASKNTDDDQYIWESQAAHSFAISKDPRGNTLGRGTQVTIHLKQDAVEFAEESTIKELIKKYSEFINFPIYLKVTREVSKQVEEEPEQQDQQENTDDDEVKVKDDDDDDADTKKKATKTIKEKVSEWVQINENKAIWLRSKEEISDDDYKKFYKVLSKNSGEDPFNWVHFKAEGEVEFTSLIYVPKRAPSDMFDNYYGKQTTNLKLYVRRVLISEEFEDILPRYLSFVKGVIDSDELPLNVNRETLQQLKMLKVISRKIVKKILELFQDAASYDDEDEEDTEEGEEDDNMAETTPEEQQRLKDEKRKKKIDEYNEFWKEYGKNIKLGVIEDSSNRQKLAELTRWYSSKNSTELTSFDDYIERTKPGQDSIYYLAGENKEQLLASPIIQGLLKKGYEVLLLDDPVDEFTFQHLNEYKQKKLVNVGKGDFKQPEDNDEQRKKQKALKKVFQPLTDWWRKLLSESVDSVIISQRLIDDPIIVVSSESGKKATKTIKEKVSEWVQINENKAIWLRPKEEISDDDYKKFYKVLSKNSGEDPFNWVHFKAEGEVEFTSLIYVPKRAPSDMFDNYYGKQTTNLKLYVRRVLISEEFEDILPRYLSFVKGVIDSDELPLNVNRETLQQLKMLKVISRKIVKKILELFQDAASYDDEDEEDTEEGEEDDNMAETTPEEQQRLKDEKRKKKIDEYNEFWKEYGKNIKLGVIEDSSNRQKLAELTRWYSSKNSTELTSFDDYIERTKPGQDSIYYLAGENKEQLLASPIIQGLLKKGYEVLLLDDPVDEFTFQHLNEYKQKKLVNVGKGDFKQPEDNDEQRKKQKALKKVFQPLTDWWRKLLSESVDSVIISQRLIDDPIIVVSSESGYSANMERISKAQAYSSKGGSHQFGKKIVEINPNHQAIQELLQRVKDDPDQETEEMARVLYEAALVNSGYSIPNPEKFASRFYKLFNSALGIDRDAPVKEFEVEIEEEPETSSEPPQSEDGTKWEKVNTDDAQWETVSNDKRDDL</sequence>
<dbReference type="AlphaFoldDB" id="A0A8S1XN89"/>
<feature type="coiled-coil region" evidence="5">
    <location>
        <begin position="19"/>
        <end position="46"/>
    </location>
</feature>
<evidence type="ECO:0000256" key="4">
    <source>
        <dbReference type="ARBA" id="ARBA00023186"/>
    </source>
</evidence>
<reference evidence="9" key="1">
    <citation type="submission" date="2021-01" db="EMBL/GenBank/DDBJ databases">
        <authorList>
            <consortium name="Genoscope - CEA"/>
            <person name="William W."/>
        </authorList>
    </citation>
    <scope>NUCLEOTIDE SEQUENCE</scope>
</reference>
<dbReference type="NCBIfam" id="NF003555">
    <property type="entry name" value="PRK05218.1"/>
    <property type="match status" value="1"/>
</dbReference>
<dbReference type="FunFam" id="3.30.565.10:FF:000005">
    <property type="entry name" value="Heat shock protein 90"/>
    <property type="match status" value="1"/>
</dbReference>
<dbReference type="Pfam" id="PF00183">
    <property type="entry name" value="HSP90"/>
    <property type="match status" value="1"/>
</dbReference>
<dbReference type="OrthoDB" id="28737at2759"/>
<keyword evidence="4" id="KW-0143">Chaperone</keyword>
<keyword evidence="5" id="KW-0175">Coiled coil</keyword>
<keyword evidence="10" id="KW-1185">Reference proteome</keyword>
<keyword evidence="3" id="KW-0067">ATP-binding</keyword>
<keyword evidence="2" id="KW-0547">Nucleotide-binding</keyword>
<gene>
    <name evidence="9" type="ORF">PPENT_87.1.T1310085</name>
</gene>
<protein>
    <recommendedName>
        <fullName evidence="8">Histidine kinase/HSP90-like ATPase domain-containing protein</fullName>
    </recommendedName>
</protein>
<dbReference type="EMBL" id="CAJJDO010000131">
    <property type="protein sequence ID" value="CAD8202531.1"/>
    <property type="molecule type" value="Genomic_DNA"/>
</dbReference>
<dbReference type="FunFam" id="1.20.120.790:FF:000014">
    <property type="entry name" value="Heat shock protein"/>
    <property type="match status" value="1"/>
</dbReference>
<dbReference type="GO" id="GO:0005524">
    <property type="term" value="F:ATP binding"/>
    <property type="evidence" value="ECO:0007669"/>
    <property type="project" value="UniProtKB-KW"/>
</dbReference>
<feature type="compositionally biased region" description="Acidic residues" evidence="6">
    <location>
        <begin position="253"/>
        <end position="279"/>
    </location>
</feature>
<evidence type="ECO:0000256" key="2">
    <source>
        <dbReference type="ARBA" id="ARBA00022741"/>
    </source>
</evidence>
<dbReference type="Proteomes" id="UP000689195">
    <property type="component" value="Unassembled WGS sequence"/>
</dbReference>
<feature type="chain" id="PRO_5035918350" description="Histidine kinase/HSP90-like ATPase domain-containing protein" evidence="7">
    <location>
        <begin position="24"/>
        <end position="1170"/>
    </location>
</feature>
<accession>A0A8S1XN89</accession>
<feature type="compositionally biased region" description="Basic and acidic residues" evidence="6">
    <location>
        <begin position="1145"/>
        <end position="1154"/>
    </location>
</feature>
<dbReference type="InterPro" id="IPR020575">
    <property type="entry name" value="Hsp90_N"/>
</dbReference>
<evidence type="ECO:0000256" key="6">
    <source>
        <dbReference type="SAM" id="MobiDB-lite"/>
    </source>
</evidence>
<feature type="region of interest" description="Disordered" evidence="6">
    <location>
        <begin position="1127"/>
        <end position="1170"/>
    </location>
</feature>
<evidence type="ECO:0000259" key="8">
    <source>
        <dbReference type="SMART" id="SM00387"/>
    </source>
</evidence>
<dbReference type="CDD" id="cd16927">
    <property type="entry name" value="HATPase_Hsp90-like"/>
    <property type="match status" value="1"/>
</dbReference>
<evidence type="ECO:0000256" key="7">
    <source>
        <dbReference type="SAM" id="SignalP"/>
    </source>
</evidence>
<evidence type="ECO:0000256" key="5">
    <source>
        <dbReference type="SAM" id="Coils"/>
    </source>
</evidence>
<dbReference type="GO" id="GO:0140662">
    <property type="term" value="F:ATP-dependent protein folding chaperone"/>
    <property type="evidence" value="ECO:0007669"/>
    <property type="project" value="InterPro"/>
</dbReference>
<proteinExistence type="inferred from homology"/>
<dbReference type="InterPro" id="IPR019805">
    <property type="entry name" value="Heat_shock_protein_90_CS"/>
</dbReference>
<dbReference type="PROSITE" id="PS00298">
    <property type="entry name" value="HSP90"/>
    <property type="match status" value="1"/>
</dbReference>
<feature type="compositionally biased region" description="Acidic residues" evidence="6">
    <location>
        <begin position="442"/>
        <end position="459"/>
    </location>
</feature>
<evidence type="ECO:0000256" key="3">
    <source>
        <dbReference type="ARBA" id="ARBA00022840"/>
    </source>
</evidence>
<feature type="signal peptide" evidence="7">
    <location>
        <begin position="1"/>
        <end position="23"/>
    </location>
</feature>
<feature type="domain" description="Histidine kinase/HSP90-like ATPase" evidence="8">
    <location>
        <begin position="61"/>
        <end position="215"/>
    </location>
</feature>
<keyword evidence="7" id="KW-0732">Signal</keyword>
<dbReference type="GO" id="GO:0016887">
    <property type="term" value="F:ATP hydrolysis activity"/>
    <property type="evidence" value="ECO:0007669"/>
    <property type="project" value="InterPro"/>
</dbReference>
<comment type="similarity">
    <text evidence="1">Belongs to the heat shock protein 90 family.</text>
</comment>
<dbReference type="HAMAP" id="MF_00505">
    <property type="entry name" value="HSP90"/>
    <property type="match status" value="1"/>
</dbReference>
<feature type="region of interest" description="Disordered" evidence="6">
    <location>
        <begin position="814"/>
        <end position="846"/>
    </location>
</feature>
<evidence type="ECO:0000256" key="1">
    <source>
        <dbReference type="ARBA" id="ARBA00008239"/>
    </source>
</evidence>
<dbReference type="PANTHER" id="PTHR11528">
    <property type="entry name" value="HEAT SHOCK PROTEIN 90 FAMILY MEMBER"/>
    <property type="match status" value="1"/>
</dbReference>
<dbReference type="InterPro" id="IPR003594">
    <property type="entry name" value="HATPase_dom"/>
</dbReference>
<organism evidence="9 10">
    <name type="scientific">Paramecium pentaurelia</name>
    <dbReference type="NCBI Taxonomy" id="43138"/>
    <lineage>
        <taxon>Eukaryota</taxon>
        <taxon>Sar</taxon>
        <taxon>Alveolata</taxon>
        <taxon>Ciliophora</taxon>
        <taxon>Intramacronucleata</taxon>
        <taxon>Oligohymenophorea</taxon>
        <taxon>Peniculida</taxon>
        <taxon>Parameciidae</taxon>
        <taxon>Paramecium</taxon>
    </lineage>
</organism>
<feature type="region of interest" description="Disordered" evidence="6">
    <location>
        <begin position="442"/>
        <end position="474"/>
    </location>
</feature>
<dbReference type="GO" id="GO:0051082">
    <property type="term" value="F:unfolded protein binding"/>
    <property type="evidence" value="ECO:0007669"/>
    <property type="project" value="InterPro"/>
</dbReference>
<feature type="region of interest" description="Disordered" evidence="6">
    <location>
        <begin position="250"/>
        <end position="284"/>
    </location>
</feature>
<evidence type="ECO:0000313" key="10">
    <source>
        <dbReference type="Proteomes" id="UP000689195"/>
    </source>
</evidence>
<dbReference type="SMART" id="SM00387">
    <property type="entry name" value="HATPase_c"/>
    <property type="match status" value="1"/>
</dbReference>
<feature type="compositionally biased region" description="Acidic residues" evidence="6">
    <location>
        <begin position="814"/>
        <end position="831"/>
    </location>
</feature>
<comment type="caution">
    <text evidence="9">The sequence shown here is derived from an EMBL/GenBank/DDBJ whole genome shotgun (WGS) entry which is preliminary data.</text>
</comment>
<dbReference type="Pfam" id="PF13589">
    <property type="entry name" value="HATPase_c_3"/>
    <property type="match status" value="1"/>
</dbReference>
<name>A0A8S1XN89_9CILI</name>
<dbReference type="InterPro" id="IPR001404">
    <property type="entry name" value="Hsp90_fam"/>
</dbReference>